<dbReference type="RefSeq" id="WP_072927707.1">
    <property type="nucleotide sequence ID" value="NZ_CP119395.1"/>
</dbReference>
<comment type="caution">
    <text evidence="1">The sequence shown here is derived from an EMBL/GenBank/DDBJ whole genome shotgun (WGS) entry which is preliminary data.</text>
</comment>
<dbReference type="EMBL" id="PJZK01000006">
    <property type="protein sequence ID" value="PLR51246.1"/>
    <property type="molecule type" value="Genomic_DNA"/>
</dbReference>
<accession>A0A2N5EPM8</accession>
<reference evidence="1 2" key="1">
    <citation type="submission" date="2017-12" db="EMBL/GenBank/DDBJ databases">
        <title>Characterization of six clinical isolates of Enterochimera gen. nov., a novel genus of the Yersiniaciae family and the three species Enterochimera arupensis sp. nov., Enterochimera coloradensis sp. nov, and Enterochimera californica sp. nov.</title>
        <authorList>
            <person name="Rossi A."/>
            <person name="Fisher M."/>
        </authorList>
    </citation>
    <scope>NUCLEOTIDE SEQUENCE [LARGE SCALE GENOMIC DNA]</scope>
    <source>
        <strain evidence="1 2">2016Iso1</strain>
    </source>
</reference>
<dbReference type="OrthoDB" id="6505153at2"/>
<organism evidence="1 2">
    <name type="scientific">Chimaeribacter arupi</name>
    <dbReference type="NCBI Taxonomy" id="2060066"/>
    <lineage>
        <taxon>Bacteria</taxon>
        <taxon>Pseudomonadati</taxon>
        <taxon>Pseudomonadota</taxon>
        <taxon>Gammaproteobacteria</taxon>
        <taxon>Enterobacterales</taxon>
        <taxon>Yersiniaceae</taxon>
        <taxon>Chimaeribacter</taxon>
    </lineage>
</organism>
<dbReference type="AlphaFoldDB" id="A0A2N5EPM8"/>
<protein>
    <submittedName>
        <fullName evidence="1">Uncharacterized protein</fullName>
    </submittedName>
</protein>
<evidence type="ECO:0000313" key="1">
    <source>
        <dbReference type="EMBL" id="PLR51246.1"/>
    </source>
</evidence>
<dbReference type="Proteomes" id="UP000234626">
    <property type="component" value="Unassembled WGS sequence"/>
</dbReference>
<keyword evidence="2" id="KW-1185">Reference proteome</keyword>
<evidence type="ECO:0000313" key="2">
    <source>
        <dbReference type="Proteomes" id="UP000234626"/>
    </source>
</evidence>
<sequence length="98" mass="10964">MTAHWIINEYLEACSLPQNLAGAFPALVEPLVGIGYMPVLYCGHQRVHGTNYMLICKRTPFVPGFPSTLVKCVIHETLPVAGQRNYHIVAIEDFMVIH</sequence>
<name>A0A2N5EPM8_9GAMM</name>
<gene>
    <name evidence="1" type="ORF">CYR34_08675</name>
</gene>
<proteinExistence type="predicted"/>